<dbReference type="AlphaFoldDB" id="A9PI80"/>
<dbReference type="InterPro" id="IPR004864">
    <property type="entry name" value="LEA_2"/>
</dbReference>
<name>A9PI80_POPTR</name>
<dbReference type="PANTHER" id="PTHR31234:SF2">
    <property type="entry name" value="OS05G0199100 PROTEIN"/>
    <property type="match status" value="1"/>
</dbReference>
<dbReference type="Proteomes" id="UP000006729">
    <property type="component" value="Chromosome 3"/>
</dbReference>
<dbReference type="EMBL" id="CM009292">
    <property type="protein sequence ID" value="PNT43541.1"/>
    <property type="molecule type" value="Genomic_DNA"/>
</dbReference>
<keyword evidence="2 6" id="KW-0812">Transmembrane</keyword>
<dbReference type="SUPFAM" id="SSF117070">
    <property type="entry name" value="LEA14-like"/>
    <property type="match status" value="1"/>
</dbReference>
<evidence type="ECO:0000313" key="8">
    <source>
        <dbReference type="EMBL" id="ABK96083.1"/>
    </source>
</evidence>
<dbReference type="eggNOG" id="ENOG502QPUX">
    <property type="taxonomic scope" value="Eukaryota"/>
</dbReference>
<evidence type="ECO:0000256" key="5">
    <source>
        <dbReference type="SAM" id="MobiDB-lite"/>
    </source>
</evidence>
<dbReference type="Gramene" id="Potri.003G039400.2.v4.1">
    <property type="protein sequence ID" value="Potri.003G039400.2.v4.1"/>
    <property type="gene ID" value="Potri.003G039400.v4.1"/>
</dbReference>
<dbReference type="Pfam" id="PF03168">
    <property type="entry name" value="LEA_2"/>
    <property type="match status" value="1"/>
</dbReference>
<evidence type="ECO:0000256" key="3">
    <source>
        <dbReference type="ARBA" id="ARBA00022989"/>
    </source>
</evidence>
<keyword evidence="3 6" id="KW-1133">Transmembrane helix</keyword>
<evidence type="ECO:0000256" key="1">
    <source>
        <dbReference type="ARBA" id="ARBA00004167"/>
    </source>
</evidence>
<sequence>MTDRVYPSTKPATNGTAATNPSFPATNGTAATNPSFPATKAQLYGATRPTYRPQPNRKRSRSCCCACVLWTTAVIFILIVLAVIAGAIIYVLYRPHRPSFDVSGLSISSLNLTSASHLTTNINLNITARNPNKKLVYTYNPITISVTTERDDIVVGSGSLPSFVHGTKNTTFLRAAITSSGVQLDDVSAGKLKADLKSKNGVALKLELETKVKVKMGGLKTPKARIRVTCQGIKATVPSGKKATTASVSNAKCKVDLRIKIWKWTF</sequence>
<reference evidence="8" key="2">
    <citation type="journal article" date="2008" name="BMC Genomics">
        <title>Analysis of 4,664 high-quality sequence-finished poplar full-length cDNA clones and their utility for the discovery of genes responding to insect feeding.</title>
        <authorList>
            <person name="Ralph S.G."/>
            <person name="Chun H.J."/>
            <person name="Cooper D."/>
            <person name="Kirkpatrick R."/>
            <person name="Kolosova N."/>
            <person name="Gunter L."/>
            <person name="Tuskan G.A."/>
            <person name="Douglas C.J."/>
            <person name="Holt R.A."/>
            <person name="Jones S.J."/>
            <person name="Marra M.A."/>
            <person name="Bohlmann J."/>
        </authorList>
    </citation>
    <scope>NUCLEOTIDE SEQUENCE</scope>
    <source>
        <tissue evidence="8">Young and mature leaves</tissue>
    </source>
</reference>
<evidence type="ECO:0000256" key="2">
    <source>
        <dbReference type="ARBA" id="ARBA00022692"/>
    </source>
</evidence>
<dbReference type="OMA" id="TFPANKA"/>
<feature type="region of interest" description="Disordered" evidence="5">
    <location>
        <begin position="1"/>
        <end position="31"/>
    </location>
</feature>
<evidence type="ECO:0000313" key="10">
    <source>
        <dbReference type="EMBL" id="PNT43541.1"/>
    </source>
</evidence>
<comment type="subcellular location">
    <subcellularLocation>
        <location evidence="1">Membrane</location>
        <topology evidence="1">Single-pass membrane protein</topology>
    </subcellularLocation>
</comment>
<keyword evidence="4 6" id="KW-0472">Membrane</keyword>
<dbReference type="EMBL" id="EF148099">
    <property type="protein sequence ID" value="ABK96083.1"/>
    <property type="molecule type" value="mRNA"/>
</dbReference>
<dbReference type="GO" id="GO:0016020">
    <property type="term" value="C:membrane"/>
    <property type="evidence" value="ECO:0007669"/>
    <property type="project" value="UniProtKB-SubCell"/>
</dbReference>
<dbReference type="InterPro" id="IPR044839">
    <property type="entry name" value="NDR1-like"/>
</dbReference>
<dbReference type="HOGENOM" id="CLU_051752_4_0_1"/>
<evidence type="ECO:0000256" key="4">
    <source>
        <dbReference type="ARBA" id="ARBA00023136"/>
    </source>
</evidence>
<dbReference type="OrthoDB" id="777167at2759"/>
<dbReference type="STRING" id="3694.A9PI80"/>
<dbReference type="PANTHER" id="PTHR31234">
    <property type="entry name" value="LATE EMBRYOGENESIS ABUNDANT (LEA) HYDROXYPROLINE-RICH GLYCOPROTEIN FAMILY"/>
    <property type="match status" value="1"/>
</dbReference>
<evidence type="ECO:0000256" key="6">
    <source>
        <dbReference type="SAM" id="Phobius"/>
    </source>
</evidence>
<evidence type="ECO:0000259" key="7">
    <source>
        <dbReference type="Pfam" id="PF03168"/>
    </source>
</evidence>
<keyword evidence="11" id="KW-1185">Reference proteome</keyword>
<evidence type="ECO:0000313" key="9">
    <source>
        <dbReference type="EMBL" id="PNT43503.1"/>
    </source>
</evidence>
<gene>
    <name evidence="9" type="ORF">POPTR_003G037600</name>
    <name evidence="10" type="ORF">POPTR_003G039400</name>
</gene>
<feature type="compositionally biased region" description="Polar residues" evidence="5">
    <location>
        <begin position="10"/>
        <end position="31"/>
    </location>
</feature>
<dbReference type="FunCoup" id="A9PI80">
    <property type="interactions" value="842"/>
</dbReference>
<evidence type="ECO:0000313" key="11">
    <source>
        <dbReference type="Proteomes" id="UP000006729"/>
    </source>
</evidence>
<organism evidence="8">
    <name type="scientific">Populus trichocarpa</name>
    <name type="common">Western balsam poplar</name>
    <name type="synonym">Populus balsamifera subsp. trichocarpa</name>
    <dbReference type="NCBI Taxonomy" id="3694"/>
    <lineage>
        <taxon>Eukaryota</taxon>
        <taxon>Viridiplantae</taxon>
        <taxon>Streptophyta</taxon>
        <taxon>Embryophyta</taxon>
        <taxon>Tracheophyta</taxon>
        <taxon>Spermatophyta</taxon>
        <taxon>Magnoliopsida</taxon>
        <taxon>eudicotyledons</taxon>
        <taxon>Gunneridae</taxon>
        <taxon>Pentapetalae</taxon>
        <taxon>rosids</taxon>
        <taxon>fabids</taxon>
        <taxon>Malpighiales</taxon>
        <taxon>Salicaceae</taxon>
        <taxon>Saliceae</taxon>
        <taxon>Populus</taxon>
    </lineage>
</organism>
<dbReference type="KEGG" id="pop:18096820"/>
<protein>
    <recommendedName>
        <fullName evidence="7">Late embryogenesis abundant protein LEA-2 subgroup domain-containing protein</fullName>
    </recommendedName>
</protein>
<feature type="transmembrane region" description="Helical" evidence="6">
    <location>
        <begin position="67"/>
        <end position="93"/>
    </location>
</feature>
<dbReference type="EMBL" id="CM009292">
    <property type="protein sequence ID" value="PNT43503.1"/>
    <property type="molecule type" value="Genomic_DNA"/>
</dbReference>
<reference evidence="9" key="3">
    <citation type="submission" date="2017-07" db="EMBL/GenBank/DDBJ databases">
        <title>WGS assembly of Populus trichocarpa.</title>
        <authorList>
            <person name="Tuskan G."/>
            <person name="Difazio S."/>
            <person name="Jansson S."/>
            <person name="Bohlmann J."/>
            <person name="Grigoriev I."/>
            <person name="Hellsten U."/>
            <person name="Putnam N."/>
            <person name="Ralph S."/>
            <person name="Rombauts S."/>
            <person name="Salamov A."/>
            <person name="Schein J."/>
            <person name="Sterck L."/>
            <person name="Aerts A."/>
            <person name="Bhalerao R."/>
            <person name="Bhalerao R."/>
            <person name="Blaudez D."/>
            <person name="Boerjan W."/>
            <person name="Brun A."/>
            <person name="Brunner A."/>
            <person name="Busov V."/>
            <person name="Campbell M."/>
            <person name="Carlson J."/>
            <person name="Chalot M."/>
            <person name="Chapman J."/>
            <person name="Chen G."/>
            <person name="Cooper D."/>
            <person name="Coutinho P."/>
            <person name="Couturier J."/>
            <person name="Covert S."/>
            <person name="Cronk Q."/>
            <person name="Cunningham R."/>
            <person name="Davis J."/>
            <person name="Degroeve S."/>
            <person name="Dejardin A."/>
            <person name="Depamphilis C."/>
            <person name="Detter J."/>
            <person name="Dirks B."/>
            <person name="Dubchak I."/>
            <person name="Duplessis S."/>
            <person name="Ehlting J."/>
            <person name="Ellis B."/>
            <person name="Gendler K."/>
            <person name="Goodstein D."/>
            <person name="Gribskov M."/>
            <person name="Grimwood J."/>
            <person name="Groover A."/>
            <person name="Gunter L."/>
            <person name="Hamberger B."/>
            <person name="Heinze B."/>
            <person name="Helariutta Y."/>
            <person name="Henrissat B."/>
            <person name="Holligan D."/>
            <person name="Holt R."/>
            <person name="Huang W."/>
            <person name="Islam-Faridi N."/>
            <person name="Jones S."/>
            <person name="Jones-Rhoades M."/>
            <person name="Jorgensen R."/>
            <person name="Joshi C."/>
            <person name="Kangasjarvi J."/>
            <person name="Karlsson J."/>
            <person name="Kelleher C."/>
            <person name="Kirkpatrick R."/>
            <person name="Kirst M."/>
            <person name="Kohler A."/>
            <person name="Kalluri U."/>
            <person name="Larimer F."/>
            <person name="Leebens-Mack J."/>
            <person name="Leple J."/>
            <person name="Locascio P."/>
            <person name="Lou Y."/>
            <person name="Lucas S."/>
            <person name="Martin F."/>
            <person name="Montanini B."/>
            <person name="Napoli C."/>
            <person name="Nelson D."/>
            <person name="Nelson C."/>
            <person name="Nieminen K."/>
            <person name="Nilsson O."/>
            <person name="Pereda V."/>
            <person name="Peter G."/>
            <person name="Philippe R."/>
            <person name="Pilate G."/>
            <person name="Poliakov A."/>
            <person name="Razumovskaya J."/>
            <person name="Richardson P."/>
            <person name="Rinaldi C."/>
            <person name="Ritland K."/>
            <person name="Rouze P."/>
            <person name="Ryaboy D."/>
            <person name="Schmutz J."/>
            <person name="Schrader J."/>
            <person name="Segerman B."/>
            <person name="Shin H."/>
            <person name="Siddiqui A."/>
            <person name="Sterky F."/>
            <person name="Terry A."/>
            <person name="Tsai C."/>
            <person name="Uberbacher E."/>
            <person name="Unneberg P."/>
            <person name="Vahala J."/>
            <person name="Wall K."/>
            <person name="Wessler S."/>
            <person name="Yang G."/>
            <person name="Yin T."/>
            <person name="Douglas C."/>
            <person name="Marra M."/>
            <person name="Sandberg G."/>
            <person name="Van De Peer Y."/>
            <person name="Rokhsar D."/>
        </authorList>
    </citation>
    <scope>NUCLEOTIDE SEQUENCE</scope>
    <source>
        <strain evidence="9">Nisqually-1</strain>
    </source>
</reference>
<proteinExistence type="evidence at transcript level"/>
<reference evidence="9 11" key="1">
    <citation type="journal article" date="2006" name="Science">
        <title>The genome of black cottonwood, Populus trichocarpa (Torr. &amp; Gray).</title>
        <authorList>
            <person name="Tuskan G.A."/>
            <person name="Difazio S."/>
            <person name="Jansson S."/>
            <person name="Bohlmann J."/>
            <person name="Grigoriev I."/>
            <person name="Hellsten U."/>
            <person name="Putnam N."/>
            <person name="Ralph S."/>
            <person name="Rombauts S."/>
            <person name="Salamov A."/>
            <person name="Schein J."/>
            <person name="Sterck L."/>
            <person name="Aerts A."/>
            <person name="Bhalerao R.R."/>
            <person name="Bhalerao R.P."/>
            <person name="Blaudez D."/>
            <person name="Boerjan W."/>
            <person name="Brun A."/>
            <person name="Brunner A."/>
            <person name="Busov V."/>
            <person name="Campbell M."/>
            <person name="Carlson J."/>
            <person name="Chalot M."/>
            <person name="Chapman J."/>
            <person name="Chen G.L."/>
            <person name="Cooper D."/>
            <person name="Coutinho P.M."/>
            <person name="Couturier J."/>
            <person name="Covert S."/>
            <person name="Cronk Q."/>
            <person name="Cunningham R."/>
            <person name="Davis J."/>
            <person name="Degroeve S."/>
            <person name="Dejardin A."/>
            <person name="Depamphilis C."/>
            <person name="Detter J."/>
            <person name="Dirks B."/>
            <person name="Dubchak I."/>
            <person name="Duplessis S."/>
            <person name="Ehlting J."/>
            <person name="Ellis B."/>
            <person name="Gendler K."/>
            <person name="Goodstein D."/>
            <person name="Gribskov M."/>
            <person name="Grimwood J."/>
            <person name="Groover A."/>
            <person name="Gunter L."/>
            <person name="Hamberger B."/>
            <person name="Heinze B."/>
            <person name="Helariutta Y."/>
            <person name="Henrissat B."/>
            <person name="Holligan D."/>
            <person name="Holt R."/>
            <person name="Huang W."/>
            <person name="Islam-Faridi N."/>
            <person name="Jones S."/>
            <person name="Jones-Rhoades M."/>
            <person name="Jorgensen R."/>
            <person name="Joshi C."/>
            <person name="Kangasjarvi J."/>
            <person name="Karlsson J."/>
            <person name="Kelleher C."/>
            <person name="Kirkpatrick R."/>
            <person name="Kirst M."/>
            <person name="Kohler A."/>
            <person name="Kalluri U."/>
            <person name="Larimer F."/>
            <person name="Leebens-Mack J."/>
            <person name="Leple J.C."/>
            <person name="Locascio P."/>
            <person name="Lou Y."/>
            <person name="Lucas S."/>
            <person name="Martin F."/>
            <person name="Montanini B."/>
            <person name="Napoli C."/>
            <person name="Nelson D.R."/>
            <person name="Nelson C."/>
            <person name="Nieminen K."/>
            <person name="Nilsson O."/>
            <person name="Pereda V."/>
            <person name="Peter G."/>
            <person name="Philippe R."/>
            <person name="Pilate G."/>
            <person name="Poliakov A."/>
            <person name="Razumovskaya J."/>
            <person name="Richardson P."/>
            <person name="Rinaldi C."/>
            <person name="Ritland K."/>
            <person name="Rouze P."/>
            <person name="Ryaboy D."/>
            <person name="Schmutz J."/>
            <person name="Schrader J."/>
            <person name="Segerman B."/>
            <person name="Shin H."/>
            <person name="Siddiqui A."/>
            <person name="Sterky F."/>
            <person name="Terry A."/>
            <person name="Tsai C.J."/>
            <person name="Uberbacher E."/>
            <person name="Unneberg P."/>
            <person name="Vahala J."/>
            <person name="Wall K."/>
            <person name="Wessler S."/>
            <person name="Yang G."/>
            <person name="Yin T."/>
            <person name="Douglas C."/>
            <person name="Marra M."/>
            <person name="Sandberg G."/>
            <person name="Van de Peer Y."/>
            <person name="Rokhsar D."/>
        </authorList>
    </citation>
    <scope>NUCLEOTIDE SEQUENCE [LARGE SCALE GENOMIC DNA]</scope>
    <source>
        <strain evidence="11">cv. Nisqually</strain>
        <strain evidence="9">Nisqually-1</strain>
    </source>
</reference>
<dbReference type="GO" id="GO:0098542">
    <property type="term" value="P:defense response to other organism"/>
    <property type="evidence" value="ECO:0007669"/>
    <property type="project" value="InterPro"/>
</dbReference>
<dbReference type="InParanoid" id="A9PI80"/>
<feature type="domain" description="Late embryogenesis abundant protein LEA-2 subgroup" evidence="7">
    <location>
        <begin position="126"/>
        <end position="230"/>
    </location>
</feature>
<accession>A9PI80</accession>